<dbReference type="InterPro" id="IPR027417">
    <property type="entry name" value="P-loop_NTPase"/>
</dbReference>
<dbReference type="Pfam" id="PF19263">
    <property type="entry name" value="DUF5906"/>
    <property type="match status" value="1"/>
</dbReference>
<dbReference type="Pfam" id="PF08706">
    <property type="entry name" value="D5_N"/>
    <property type="match status" value="1"/>
</dbReference>
<dbReference type="PANTHER" id="PTHR35372">
    <property type="entry name" value="ATP BINDING PROTEIN-RELATED"/>
    <property type="match status" value="1"/>
</dbReference>
<keyword evidence="2" id="KW-0378">Hydrolase</keyword>
<reference evidence="7" key="1">
    <citation type="journal article" date="2022" name="Environ. Microbiol.">
        <title>Functional analysis, diversity, and distribution of carbendazim hydrolases MheI and CbmA, responsible for the initial step in carbendazim degradation.</title>
        <authorList>
            <person name="Zhang M."/>
            <person name="Bai X."/>
            <person name="Li Q."/>
            <person name="Zhang L."/>
            <person name="Zhu Q."/>
            <person name="Gao S."/>
            <person name="Ke Z."/>
            <person name="Jiang M."/>
            <person name="Hu J."/>
            <person name="Qiu J."/>
            <person name="Hong Q."/>
        </authorList>
    </citation>
    <scope>NUCLEOTIDE SEQUENCE [LARGE SCALE GENOMIC DNA]</scope>
    <source>
        <strain evidence="7">djl-6</strain>
    </source>
</reference>
<keyword evidence="7" id="KW-1185">Reference proteome</keyword>
<dbReference type="SMART" id="SM00885">
    <property type="entry name" value="D5_N"/>
    <property type="match status" value="1"/>
</dbReference>
<evidence type="ECO:0000259" key="5">
    <source>
        <dbReference type="PROSITE" id="PS51206"/>
    </source>
</evidence>
<proteinExistence type="predicted"/>
<dbReference type="EMBL" id="CP096563">
    <property type="protein sequence ID" value="UPU40537.1"/>
    <property type="molecule type" value="Genomic_DNA"/>
</dbReference>
<feature type="region of interest" description="Disordered" evidence="4">
    <location>
        <begin position="467"/>
        <end position="499"/>
    </location>
</feature>
<evidence type="ECO:0000313" key="7">
    <source>
        <dbReference type="Proteomes" id="UP000831484"/>
    </source>
</evidence>
<dbReference type="InterPro" id="IPR006500">
    <property type="entry name" value="Helicase_put_C_phage/plasmid"/>
</dbReference>
<organism evidence="6 7">
    <name type="scientific">Rhodococcus qingshengii JCM 15477</name>
    <dbReference type="NCBI Taxonomy" id="1303681"/>
    <lineage>
        <taxon>Bacteria</taxon>
        <taxon>Bacillati</taxon>
        <taxon>Actinomycetota</taxon>
        <taxon>Actinomycetes</taxon>
        <taxon>Mycobacteriales</taxon>
        <taxon>Nocardiaceae</taxon>
        <taxon>Rhodococcus</taxon>
        <taxon>Rhodococcus erythropolis group</taxon>
    </lineage>
</organism>
<dbReference type="InterPro" id="IPR045455">
    <property type="entry name" value="NrS-1_pol-like_helicase"/>
</dbReference>
<sequence>MKLSDTLLELVNGEFPQSLADSNGRLLLDDSPLSAYLAGRMRDQFRHAPGIGWMRYSGKVWKPVHDDRVTKEVQRHFTDMFAEEAPTADGDRRKRLATLLAAHKIRAVKSLLRGLVKEDAEHFDSREHAHLLNCKNGVVDLRTGELLPHDPNLLFTKITACDYVPGKRHKDWDSALHALPDAETADWVQAKLGQAITGEAPSDDVMPLLQGGGQNGKSTILGCRYALGSYAQIVPDKLLISRPSDHPTELMTLRGLRFAILEELPEGTFSVRRLKAILGTSQITARGIGRDNVTWDATHTLVISTNHKPRIYETDHGTWRRLALVVFPWRYRATHDALERETDRVGVDGLRRSIEDGKEQREACLSWLVEGAMRCYAGGDHQRIPAPSPRVVADTKAWRGQVDLLALFAEEHLEFDPNACVLSRELYDEFTRWLSAGGHTSWSDQTFTEKLLDHDLAEKHAIRRERKRLGQSQLSRPHIARNAADPKGPQRLTVGVRFQ</sequence>
<dbReference type="Gene3D" id="3.40.50.300">
    <property type="entry name" value="P-loop containing nucleotide triphosphate hydrolases"/>
    <property type="match status" value="1"/>
</dbReference>
<dbReference type="InterPro" id="IPR051620">
    <property type="entry name" value="ORF904-like_C"/>
</dbReference>
<dbReference type="InterPro" id="IPR014818">
    <property type="entry name" value="Phage/plasmid_primase_P4_C"/>
</dbReference>
<dbReference type="Proteomes" id="UP000831484">
    <property type="component" value="Chromosome"/>
</dbReference>
<evidence type="ECO:0000256" key="2">
    <source>
        <dbReference type="ARBA" id="ARBA00022801"/>
    </source>
</evidence>
<dbReference type="InterPro" id="IPR014015">
    <property type="entry name" value="Helicase_SF3_DNA-vir"/>
</dbReference>
<dbReference type="RefSeq" id="WP_064074462.1">
    <property type="nucleotide sequence ID" value="NZ_CP096563.1"/>
</dbReference>
<dbReference type="PANTHER" id="PTHR35372:SF2">
    <property type="entry name" value="SF3 HELICASE DOMAIN-CONTAINING PROTEIN"/>
    <property type="match status" value="1"/>
</dbReference>
<accession>A0AB38R533</accession>
<dbReference type="GO" id="GO:0016787">
    <property type="term" value="F:hydrolase activity"/>
    <property type="evidence" value="ECO:0007669"/>
    <property type="project" value="UniProtKB-KW"/>
</dbReference>
<gene>
    <name evidence="6" type="ORF">M0639_15725</name>
</gene>
<protein>
    <submittedName>
        <fullName evidence="6">Phage/plasmid primase, P4 family</fullName>
    </submittedName>
</protein>
<dbReference type="NCBIfam" id="TIGR01613">
    <property type="entry name" value="primase_Cterm"/>
    <property type="match status" value="1"/>
</dbReference>
<dbReference type="AlphaFoldDB" id="A0AB38R533"/>
<name>A0AB38R533_RHOSG</name>
<keyword evidence="3" id="KW-0067">ATP-binding</keyword>
<dbReference type="PROSITE" id="PS51206">
    <property type="entry name" value="SF3_HELICASE_1"/>
    <property type="match status" value="1"/>
</dbReference>
<evidence type="ECO:0000256" key="4">
    <source>
        <dbReference type="SAM" id="MobiDB-lite"/>
    </source>
</evidence>
<evidence type="ECO:0000313" key="6">
    <source>
        <dbReference type="EMBL" id="UPU40537.1"/>
    </source>
</evidence>
<feature type="domain" description="SF3 helicase" evidence="5">
    <location>
        <begin position="183"/>
        <end position="342"/>
    </location>
</feature>
<evidence type="ECO:0000256" key="1">
    <source>
        <dbReference type="ARBA" id="ARBA00022741"/>
    </source>
</evidence>
<evidence type="ECO:0000256" key="3">
    <source>
        <dbReference type="ARBA" id="ARBA00022840"/>
    </source>
</evidence>
<dbReference type="GO" id="GO:0005524">
    <property type="term" value="F:ATP binding"/>
    <property type="evidence" value="ECO:0007669"/>
    <property type="project" value="UniProtKB-KW"/>
</dbReference>
<keyword evidence="1" id="KW-0547">Nucleotide-binding</keyword>